<dbReference type="PROSITE" id="PS50304">
    <property type="entry name" value="TUDOR"/>
    <property type="match status" value="1"/>
</dbReference>
<dbReference type="VEuPathDB" id="VectorBase:PPAPM1_010586"/>
<dbReference type="GO" id="GO:0003723">
    <property type="term" value="F:RNA binding"/>
    <property type="evidence" value="ECO:0007669"/>
    <property type="project" value="TreeGrafter"/>
</dbReference>
<protein>
    <recommendedName>
        <fullName evidence="1">Staphylococcal nuclease domain-containing protein 1</fullName>
    </recommendedName>
</protein>
<feature type="compositionally biased region" description="Polar residues" evidence="3">
    <location>
        <begin position="855"/>
        <end position="864"/>
    </location>
</feature>
<dbReference type="GO" id="GO:0006402">
    <property type="term" value="P:mRNA catabolic process"/>
    <property type="evidence" value="ECO:0007669"/>
    <property type="project" value="TreeGrafter"/>
</dbReference>
<name>A0A1B0CZN8_PHLPP</name>
<dbReference type="CDD" id="cd20433">
    <property type="entry name" value="Tudor_TDRD11"/>
    <property type="match status" value="1"/>
</dbReference>
<dbReference type="PROSITE" id="PS50830">
    <property type="entry name" value="TNASE_3"/>
    <property type="match status" value="1"/>
</dbReference>
<evidence type="ECO:0000256" key="3">
    <source>
        <dbReference type="SAM" id="MobiDB-lite"/>
    </source>
</evidence>
<dbReference type="PANTHER" id="PTHR12302:SF2">
    <property type="entry name" value="STAPHYLOCOCCAL NUCLEASE DOMAIN-CONTAINING PROTEIN 1"/>
    <property type="match status" value="1"/>
</dbReference>
<dbReference type="FunFam" id="2.30.30.140:FF:000018">
    <property type="entry name" value="Serine/threonine-protein kinase 31"/>
    <property type="match status" value="1"/>
</dbReference>
<feature type="compositionally biased region" description="Low complexity" evidence="3">
    <location>
        <begin position="741"/>
        <end position="758"/>
    </location>
</feature>
<evidence type="ECO:0000313" key="5">
    <source>
        <dbReference type="Proteomes" id="UP000092462"/>
    </source>
</evidence>
<dbReference type="InterPro" id="IPR016071">
    <property type="entry name" value="Staphylococal_nuclease_OB-fold"/>
</dbReference>
<dbReference type="Gene3D" id="3.30.710.10">
    <property type="entry name" value="Potassium Channel Kv1.1, Chain A"/>
    <property type="match status" value="2"/>
</dbReference>
<dbReference type="VEuPathDB" id="VectorBase:PPAPM1_008452"/>
<evidence type="ECO:0000256" key="2">
    <source>
        <dbReference type="SAM" id="Coils"/>
    </source>
</evidence>
<feature type="region of interest" description="Disordered" evidence="3">
    <location>
        <begin position="775"/>
        <end position="937"/>
    </location>
</feature>
<dbReference type="GO" id="GO:0004518">
    <property type="term" value="F:nuclease activity"/>
    <property type="evidence" value="ECO:0007669"/>
    <property type="project" value="TreeGrafter"/>
</dbReference>
<dbReference type="SUPFAM" id="SSF54695">
    <property type="entry name" value="POZ domain"/>
    <property type="match status" value="1"/>
</dbReference>
<evidence type="ECO:0000256" key="1">
    <source>
        <dbReference type="ARBA" id="ARBA00017230"/>
    </source>
</evidence>
<dbReference type="CDD" id="cd00175">
    <property type="entry name" value="SNc"/>
    <property type="match status" value="1"/>
</dbReference>
<dbReference type="GO" id="GO:0005829">
    <property type="term" value="C:cytosol"/>
    <property type="evidence" value="ECO:0007669"/>
    <property type="project" value="TreeGrafter"/>
</dbReference>
<feature type="compositionally biased region" description="Low complexity" evidence="3">
    <location>
        <begin position="775"/>
        <end position="808"/>
    </location>
</feature>
<keyword evidence="2" id="KW-0175">Coiled coil</keyword>
<dbReference type="InterPro" id="IPR047386">
    <property type="entry name" value="Tudor_TDRD11"/>
</dbReference>
<dbReference type="Gene3D" id="2.40.50.90">
    <property type="match status" value="2"/>
</dbReference>
<organism evidence="4 5">
    <name type="scientific">Phlebotomus papatasi</name>
    <name type="common">Sandfly</name>
    <dbReference type="NCBI Taxonomy" id="29031"/>
    <lineage>
        <taxon>Eukaryota</taxon>
        <taxon>Metazoa</taxon>
        <taxon>Ecdysozoa</taxon>
        <taxon>Arthropoda</taxon>
        <taxon>Hexapoda</taxon>
        <taxon>Insecta</taxon>
        <taxon>Pterygota</taxon>
        <taxon>Neoptera</taxon>
        <taxon>Endopterygota</taxon>
        <taxon>Diptera</taxon>
        <taxon>Nematocera</taxon>
        <taxon>Psychodoidea</taxon>
        <taxon>Psychodidae</taxon>
        <taxon>Phlebotomus</taxon>
        <taxon>Phlebotomus</taxon>
    </lineage>
</organism>
<dbReference type="EMBL" id="AJVK01009647">
    <property type="status" value="NOT_ANNOTATED_CDS"/>
    <property type="molecule type" value="Genomic_DNA"/>
</dbReference>
<dbReference type="SUPFAM" id="SSF63748">
    <property type="entry name" value="Tudor/PWWP/MBT"/>
    <property type="match status" value="1"/>
</dbReference>
<dbReference type="InterPro" id="IPR035437">
    <property type="entry name" value="SNase_OB-fold_sf"/>
</dbReference>
<dbReference type="SMART" id="SM00333">
    <property type="entry name" value="TUDOR"/>
    <property type="match status" value="1"/>
</dbReference>
<dbReference type="SMART" id="SM00318">
    <property type="entry name" value="SNc"/>
    <property type="match status" value="1"/>
</dbReference>
<dbReference type="PROSITE" id="PS50097">
    <property type="entry name" value="BTB"/>
    <property type="match status" value="1"/>
</dbReference>
<dbReference type="InterPro" id="IPR002999">
    <property type="entry name" value="Tudor"/>
</dbReference>
<feature type="compositionally biased region" description="Polar residues" evidence="3">
    <location>
        <begin position="895"/>
        <end position="908"/>
    </location>
</feature>
<dbReference type="Pfam" id="PF00567">
    <property type="entry name" value="TUDOR"/>
    <property type="match status" value="1"/>
</dbReference>
<accession>A0A1B0CZN8</accession>
<dbReference type="Proteomes" id="UP000092462">
    <property type="component" value="Unassembled WGS sequence"/>
</dbReference>
<dbReference type="EnsemblMetazoa" id="PPAI000560-RA">
    <property type="protein sequence ID" value="PPAI000560-PA"/>
    <property type="gene ID" value="PPAI000560"/>
</dbReference>
<dbReference type="VEuPathDB" id="VectorBase:PPAPM1_006545"/>
<dbReference type="SUPFAM" id="SSF50199">
    <property type="entry name" value="Staphylococcal nuclease"/>
    <property type="match status" value="2"/>
</dbReference>
<dbReference type="AlphaFoldDB" id="A0A1B0CZN8"/>
<keyword evidence="5" id="KW-1185">Reference proteome</keyword>
<evidence type="ECO:0000313" key="4">
    <source>
        <dbReference type="EnsemblMetazoa" id="PPAI000560-PA"/>
    </source>
</evidence>
<dbReference type="Gene3D" id="2.30.30.140">
    <property type="match status" value="1"/>
</dbReference>
<dbReference type="PANTHER" id="PTHR12302">
    <property type="entry name" value="EBNA2 BINDING PROTEIN P100"/>
    <property type="match status" value="1"/>
</dbReference>
<feature type="region of interest" description="Disordered" evidence="3">
    <location>
        <begin position="741"/>
        <end position="760"/>
    </location>
</feature>
<dbReference type="Pfam" id="PF00651">
    <property type="entry name" value="BTB"/>
    <property type="match status" value="1"/>
</dbReference>
<dbReference type="VEuPathDB" id="VectorBase:PPAI000560"/>
<proteinExistence type="predicted"/>
<dbReference type="GO" id="GO:0005634">
    <property type="term" value="C:nucleus"/>
    <property type="evidence" value="ECO:0007669"/>
    <property type="project" value="TreeGrafter"/>
</dbReference>
<dbReference type="InterPro" id="IPR000210">
    <property type="entry name" value="BTB/POZ_dom"/>
</dbReference>
<feature type="compositionally biased region" description="Basic and acidic residues" evidence="3">
    <location>
        <begin position="840"/>
        <end position="853"/>
    </location>
</feature>
<dbReference type="InterPro" id="IPR011333">
    <property type="entry name" value="SKP1/BTB/POZ_sf"/>
</dbReference>
<reference evidence="4" key="1">
    <citation type="submission" date="2022-08" db="UniProtKB">
        <authorList>
            <consortium name="EnsemblMetazoa"/>
        </authorList>
    </citation>
    <scope>IDENTIFICATION</scope>
    <source>
        <strain evidence="4">Israel</strain>
    </source>
</reference>
<dbReference type="Pfam" id="PF00565">
    <property type="entry name" value="SNase"/>
    <property type="match status" value="1"/>
</dbReference>
<feature type="coiled-coil region" evidence="2">
    <location>
        <begin position="573"/>
        <end position="600"/>
    </location>
</feature>
<dbReference type="EMBL" id="AJVK01009646">
    <property type="status" value="NOT_ANNOTATED_CDS"/>
    <property type="molecule type" value="Genomic_DNA"/>
</dbReference>
<sequence>MYVNGMSMDEEISARILQSLSQKAVYNNIRYVQQQKYLISSANVTNPVETGPIIQQQFPITQYQTQTQEVKHGPEYFRVNTSDLQTTTTTFIDNIPLVATNEEYYQRDQNYDQDDYTDGEEQITAKDTKLIMQHPALQDHTYAAPMPEGMATQEPAPVENYQNTSANSTETSLAHILMGMFVLCVGFRIGVHGKKDKPAHRITDLTVEHSRIKHQYLPSWLRALKTDGIVEFVASGSRFRILIPKDSCLVTFLLAGISCPRSARPAANGVPAQEGEPYGDEALNFTKERILQRDISVHIEATDKAGTSVIGWLWTEGNVNLSVALVEEGLATVHFTAEKSEYYRALKSAEDNAKAKKKNIWSTYVEEVEGEKDKDADGEEKEEDKVTERKVNHEKVVITEVTPELHFFVQHAEQGAKLEALMAKLRQDFSVSPPIQGAYTPKRGDLCAAKFTEDNDWYRAKVERVHKANVSVSYIDYGNKEVLPTSRLAMLPPAFTTDKPFATEFALALAQLPPDDEDKQEAYKTFLQDVANRTLLLNVEYKANGLAHATVQDPTTKIDIGKALISDGFILCEKRREGKLAKLLEEYKEAEAAAKKAHNGIWEYGDITEDDAKEFEKVFCATFALSHSYCSSLALSQANAVKMSVQQFCLRWNNHQPNFISVFSSLLHNETLVDVTLAADGSQLQAHKVVLSACSTYFETLVDFMYYGEVNVSQERLPHIIKTAEMLKIKGLAEMSDAASLSKSESKSSSSDTETLTTNVIVNDDGESIWRTSHTQHSLLHRQQSSQQQTATVGTQQQQQQQQQQATHIHSRRTPSPATMSPAARRKRLRKSSTGMPEYPIRKEHYVTDDDFRQGSGSVSTTERTSGEEHSNMEGGPSGQGQSTIHMSHMDPMSSFGTASNLTSTISNARIIKESPSSDTEQPQHESSQESVDEQGA</sequence>
<dbReference type="SMART" id="SM00225">
    <property type="entry name" value="BTB"/>
    <property type="match status" value="1"/>
</dbReference>